<sequence>MTPFVTSSRDPRIENRGNRTFLVCEARRKDNTWTRAELDLDTILGNSDGKFDISGGGTAFTQSARNIKMKHGGAGGDHPILTAELKDMKGEWRAGEVDLLEVLKNVNGALEFHGRNQHGPQ</sequence>
<name>A0A3N4L4D2_9PEZI</name>
<gene>
    <name evidence="2" type="ORF">P167DRAFT_482892</name>
</gene>
<evidence type="ECO:0000313" key="2">
    <source>
        <dbReference type="EMBL" id="RPB15491.1"/>
    </source>
</evidence>
<feature type="domain" description="Cyanovirin-N" evidence="1">
    <location>
        <begin position="3"/>
        <end position="112"/>
    </location>
</feature>
<dbReference type="EMBL" id="ML119113">
    <property type="protein sequence ID" value="RPB15491.1"/>
    <property type="molecule type" value="Genomic_DNA"/>
</dbReference>
<proteinExistence type="predicted"/>
<dbReference type="SUPFAM" id="SSF51322">
    <property type="entry name" value="Cyanovirin-N"/>
    <property type="match status" value="1"/>
</dbReference>
<dbReference type="InterPro" id="IPR011058">
    <property type="entry name" value="Cyanovirin-N"/>
</dbReference>
<dbReference type="Gene3D" id="2.30.60.10">
    <property type="entry name" value="Cyanovirin-N"/>
    <property type="match status" value="1"/>
</dbReference>
<reference evidence="2 3" key="1">
    <citation type="journal article" date="2018" name="Nat. Ecol. Evol.">
        <title>Pezizomycetes genomes reveal the molecular basis of ectomycorrhizal truffle lifestyle.</title>
        <authorList>
            <person name="Murat C."/>
            <person name="Payen T."/>
            <person name="Noel B."/>
            <person name="Kuo A."/>
            <person name="Morin E."/>
            <person name="Chen J."/>
            <person name="Kohler A."/>
            <person name="Krizsan K."/>
            <person name="Balestrini R."/>
            <person name="Da Silva C."/>
            <person name="Montanini B."/>
            <person name="Hainaut M."/>
            <person name="Levati E."/>
            <person name="Barry K.W."/>
            <person name="Belfiori B."/>
            <person name="Cichocki N."/>
            <person name="Clum A."/>
            <person name="Dockter R.B."/>
            <person name="Fauchery L."/>
            <person name="Guy J."/>
            <person name="Iotti M."/>
            <person name="Le Tacon F."/>
            <person name="Lindquist E.A."/>
            <person name="Lipzen A."/>
            <person name="Malagnac F."/>
            <person name="Mello A."/>
            <person name="Molinier V."/>
            <person name="Miyauchi S."/>
            <person name="Poulain J."/>
            <person name="Riccioni C."/>
            <person name="Rubini A."/>
            <person name="Sitrit Y."/>
            <person name="Splivallo R."/>
            <person name="Traeger S."/>
            <person name="Wang M."/>
            <person name="Zifcakova L."/>
            <person name="Wipf D."/>
            <person name="Zambonelli A."/>
            <person name="Paolocci F."/>
            <person name="Nowrousian M."/>
            <person name="Ottonello S."/>
            <person name="Baldrian P."/>
            <person name="Spatafora J.W."/>
            <person name="Henrissat B."/>
            <person name="Nagy L.G."/>
            <person name="Aury J.M."/>
            <person name="Wincker P."/>
            <person name="Grigoriev I.V."/>
            <person name="Bonfante P."/>
            <person name="Martin F.M."/>
        </authorList>
    </citation>
    <scope>NUCLEOTIDE SEQUENCE [LARGE SCALE GENOMIC DNA]</scope>
    <source>
        <strain evidence="2 3">CCBAS932</strain>
    </source>
</reference>
<dbReference type="AlphaFoldDB" id="A0A3N4L4D2"/>
<dbReference type="Pfam" id="PF08881">
    <property type="entry name" value="CVNH"/>
    <property type="match status" value="1"/>
</dbReference>
<dbReference type="STRING" id="1392247.A0A3N4L4D2"/>
<evidence type="ECO:0000259" key="1">
    <source>
        <dbReference type="SMART" id="SM01111"/>
    </source>
</evidence>
<dbReference type="InParanoid" id="A0A3N4L4D2"/>
<dbReference type="PANTHER" id="PTHR42076:SF1">
    <property type="entry name" value="CYANOVIRIN-N DOMAIN-CONTAINING PROTEIN"/>
    <property type="match status" value="1"/>
</dbReference>
<accession>A0A3N4L4D2</accession>
<evidence type="ECO:0000313" key="3">
    <source>
        <dbReference type="Proteomes" id="UP000277580"/>
    </source>
</evidence>
<protein>
    <submittedName>
        <fullName evidence="2">Cyanovirin-N</fullName>
    </submittedName>
</protein>
<organism evidence="2 3">
    <name type="scientific">Morchella conica CCBAS932</name>
    <dbReference type="NCBI Taxonomy" id="1392247"/>
    <lineage>
        <taxon>Eukaryota</taxon>
        <taxon>Fungi</taxon>
        <taxon>Dikarya</taxon>
        <taxon>Ascomycota</taxon>
        <taxon>Pezizomycotina</taxon>
        <taxon>Pezizomycetes</taxon>
        <taxon>Pezizales</taxon>
        <taxon>Morchellaceae</taxon>
        <taxon>Morchella</taxon>
    </lineage>
</organism>
<dbReference type="SMART" id="SM01111">
    <property type="entry name" value="CVNH"/>
    <property type="match status" value="1"/>
</dbReference>
<dbReference type="OrthoDB" id="2441380at2759"/>
<dbReference type="PANTHER" id="PTHR42076">
    <property type="entry name" value="CYANOVIRIN-N HOMOLOG"/>
    <property type="match status" value="1"/>
</dbReference>
<dbReference type="InterPro" id="IPR036673">
    <property type="entry name" value="Cyanovirin-N_sf"/>
</dbReference>
<dbReference type="Proteomes" id="UP000277580">
    <property type="component" value="Unassembled WGS sequence"/>
</dbReference>
<keyword evidence="3" id="KW-1185">Reference proteome</keyword>